<organism evidence="2 3">
    <name type="scientific">Oryzias latipes</name>
    <name type="common">Japanese rice fish</name>
    <name type="synonym">Japanese killifish</name>
    <dbReference type="NCBI Taxonomy" id="8090"/>
    <lineage>
        <taxon>Eukaryota</taxon>
        <taxon>Metazoa</taxon>
        <taxon>Chordata</taxon>
        <taxon>Craniata</taxon>
        <taxon>Vertebrata</taxon>
        <taxon>Euteleostomi</taxon>
        <taxon>Actinopterygii</taxon>
        <taxon>Neopterygii</taxon>
        <taxon>Teleostei</taxon>
        <taxon>Neoteleostei</taxon>
        <taxon>Acanthomorphata</taxon>
        <taxon>Ovalentaria</taxon>
        <taxon>Atherinomorphae</taxon>
        <taxon>Beloniformes</taxon>
        <taxon>Adrianichthyidae</taxon>
        <taxon>Oryziinae</taxon>
        <taxon>Oryzias</taxon>
    </lineage>
</organism>
<proteinExistence type="predicted"/>
<dbReference type="PANTHER" id="PTHR46731">
    <property type="entry name" value="F-BOX ONLY PROTEIN 15"/>
    <property type="match status" value="1"/>
</dbReference>
<dbReference type="PANTHER" id="PTHR46731:SF1">
    <property type="entry name" value="F-BOX ONLY PROTEIN 15"/>
    <property type="match status" value="1"/>
</dbReference>
<dbReference type="Proteomes" id="UP000265200">
    <property type="component" value="Chromosome 20"/>
</dbReference>
<reference key="1">
    <citation type="journal article" date="2007" name="Nature">
        <title>The medaka draft genome and insights into vertebrate genome evolution.</title>
        <authorList>
            <person name="Kasahara M."/>
            <person name="Naruse K."/>
            <person name="Sasaki S."/>
            <person name="Nakatani Y."/>
            <person name="Qu W."/>
            <person name="Ahsan B."/>
            <person name="Yamada T."/>
            <person name="Nagayasu Y."/>
            <person name="Doi K."/>
            <person name="Kasai Y."/>
            <person name="Jindo T."/>
            <person name="Kobayashi D."/>
            <person name="Shimada A."/>
            <person name="Toyoda A."/>
            <person name="Kuroki Y."/>
            <person name="Fujiyama A."/>
            <person name="Sasaki T."/>
            <person name="Shimizu A."/>
            <person name="Asakawa S."/>
            <person name="Shimizu N."/>
            <person name="Hashimoto S."/>
            <person name="Yang J."/>
            <person name="Lee Y."/>
            <person name="Matsushima K."/>
            <person name="Sugano S."/>
            <person name="Sakaizumi M."/>
            <person name="Narita T."/>
            <person name="Ohishi K."/>
            <person name="Haga S."/>
            <person name="Ohta F."/>
            <person name="Nomoto H."/>
            <person name="Nogata K."/>
            <person name="Morishita T."/>
            <person name="Endo T."/>
            <person name="Shin-I T."/>
            <person name="Takeda H."/>
            <person name="Morishita S."/>
            <person name="Kohara Y."/>
        </authorList>
    </citation>
    <scope>NUCLEOTIDE SEQUENCE [LARGE SCALE GENOMIC DNA]</scope>
    <source>
        <strain>Hd-rR</strain>
    </source>
</reference>
<accession>A0A3P9I9G0</accession>
<dbReference type="InterPro" id="IPR036047">
    <property type="entry name" value="F-box-like_dom_sf"/>
</dbReference>
<evidence type="ECO:0000313" key="3">
    <source>
        <dbReference type="Proteomes" id="UP000265200"/>
    </source>
</evidence>
<dbReference type="PROSITE" id="PS50181">
    <property type="entry name" value="FBOX"/>
    <property type="match status" value="1"/>
</dbReference>
<reference evidence="2 3" key="2">
    <citation type="submission" date="2017-04" db="EMBL/GenBank/DDBJ databases">
        <title>CpG methylation of centromeres and impact of large insertions on vertebrate speciation.</title>
        <authorList>
            <person name="Ichikawa K."/>
            <person name="Yoshimura J."/>
            <person name="Morishita S."/>
        </authorList>
    </citation>
    <scope>NUCLEOTIDE SEQUENCE</scope>
    <source>
        <strain evidence="2 3">HSOK</strain>
    </source>
</reference>
<evidence type="ECO:0000259" key="1">
    <source>
        <dbReference type="PROSITE" id="PS50181"/>
    </source>
</evidence>
<dbReference type="CDD" id="cd22093">
    <property type="entry name" value="F-box_FBXO15"/>
    <property type="match status" value="1"/>
</dbReference>
<dbReference type="InterPro" id="IPR001810">
    <property type="entry name" value="F-box_dom"/>
</dbReference>
<dbReference type="AlphaFoldDB" id="A0A3P9I9G0"/>
<feature type="domain" description="F-box" evidence="1">
    <location>
        <begin position="49"/>
        <end position="95"/>
    </location>
</feature>
<dbReference type="SUPFAM" id="SSF81383">
    <property type="entry name" value="F-box domain"/>
    <property type="match status" value="1"/>
</dbReference>
<sequence>MVRGSCLNLLSLLKHKKTVKKMATHPKVVASRSREVYKKSDGSLSAFSLNFLERLPCEIVTKVLSYLDAPALLSISYVNKRTHQLASDNALWKNLYVAQFGKNKRQKPPPVAGLNMEVKDPTAGYWKRLFLTTVEHRDTKRWKQLLGHVSCLTGLPSGTEQVLRNSHVTWELTVTSKSGQVCALELSRSQFCKTSLTLCWSGGLCSSDYGEISTLQLDGVRRIELNHPGLKKRSLMAKLNMQPLTKCAQVIGQDRLVQLKLLQPGVIIGLWTGQSSVAFFMFTLHFHKLMERSTHGSAVCPYTEPIIKPPFDDVDPDYGLHGYQVHIVLHNTTCELLSESFSQLFCPKDQISDGFIHLTAISRTNLAQHTPVLSSISLPWQCEALQGSVENCCVMSFTLLDEFRKPFKCVCSPVSMELEKTSVCLDYSDEHFLIHHKEPGVQVKMQLAWSKEQEKFVLISLVVYVSVHEVNKHFSRDY</sequence>
<dbReference type="Gene3D" id="1.20.1280.50">
    <property type="match status" value="1"/>
</dbReference>
<dbReference type="Pfam" id="PF12937">
    <property type="entry name" value="F-box-like"/>
    <property type="match status" value="1"/>
</dbReference>
<reference evidence="2" key="3">
    <citation type="submission" date="2025-08" db="UniProtKB">
        <authorList>
            <consortium name="Ensembl"/>
        </authorList>
    </citation>
    <scope>IDENTIFICATION</scope>
    <source>
        <strain evidence="2">HSOK</strain>
    </source>
</reference>
<protein>
    <recommendedName>
        <fullName evidence="1">F-box domain-containing protein</fullName>
    </recommendedName>
</protein>
<dbReference type="Ensembl" id="ENSORLT00015024936.1">
    <property type="protein sequence ID" value="ENSORLP00015016686.1"/>
    <property type="gene ID" value="ENSORLG00015017671.1"/>
</dbReference>
<reference evidence="2" key="4">
    <citation type="submission" date="2025-09" db="UniProtKB">
        <authorList>
            <consortium name="Ensembl"/>
        </authorList>
    </citation>
    <scope>IDENTIFICATION</scope>
    <source>
        <strain evidence="2">HSOK</strain>
    </source>
</reference>
<name>A0A3P9I9G0_ORYLA</name>
<evidence type="ECO:0000313" key="2">
    <source>
        <dbReference type="Ensembl" id="ENSORLP00015016686.1"/>
    </source>
</evidence>